<dbReference type="KEGG" id="goe:100905115"/>
<reference evidence="3" key="1">
    <citation type="submission" date="2025-08" db="UniProtKB">
        <authorList>
            <consortium name="RefSeq"/>
        </authorList>
    </citation>
    <scope>IDENTIFICATION</scope>
</reference>
<name>A0AAJ6VUJ2_9ACAR</name>
<keyword evidence="1" id="KW-0812">Transmembrane</keyword>
<protein>
    <submittedName>
        <fullName evidence="3">Uncharacterized protein LOC100905115</fullName>
    </submittedName>
</protein>
<dbReference type="RefSeq" id="XP_003737017.2">
    <property type="nucleotide sequence ID" value="XM_003736969.2"/>
</dbReference>
<evidence type="ECO:0000313" key="2">
    <source>
        <dbReference type="Proteomes" id="UP000694867"/>
    </source>
</evidence>
<keyword evidence="1" id="KW-0472">Membrane</keyword>
<feature type="transmembrane region" description="Helical" evidence="1">
    <location>
        <begin position="6"/>
        <end position="29"/>
    </location>
</feature>
<organism evidence="2 3">
    <name type="scientific">Galendromus occidentalis</name>
    <name type="common">western predatory mite</name>
    <dbReference type="NCBI Taxonomy" id="34638"/>
    <lineage>
        <taxon>Eukaryota</taxon>
        <taxon>Metazoa</taxon>
        <taxon>Ecdysozoa</taxon>
        <taxon>Arthropoda</taxon>
        <taxon>Chelicerata</taxon>
        <taxon>Arachnida</taxon>
        <taxon>Acari</taxon>
        <taxon>Parasitiformes</taxon>
        <taxon>Mesostigmata</taxon>
        <taxon>Gamasina</taxon>
        <taxon>Phytoseioidea</taxon>
        <taxon>Phytoseiidae</taxon>
        <taxon>Typhlodrominae</taxon>
        <taxon>Galendromus</taxon>
    </lineage>
</organism>
<sequence>MSLEIVVGILGLLGFTMVILSVSVSFMFLRKRDDKWSILSIAAGVVAVLMYALWYVGSWYVEVLTYDMLDALRSISYSNLDDDIFRSLRIHGDECRVKFICELTKITASKSEAVTSFRRLLPAYDVDGLGSNYISGMLGGIRGTNCSLLFTNCEHSPLEKTFPFLKDEL</sequence>
<evidence type="ECO:0000313" key="3">
    <source>
        <dbReference type="RefSeq" id="XP_003737017.2"/>
    </source>
</evidence>
<evidence type="ECO:0000256" key="1">
    <source>
        <dbReference type="SAM" id="Phobius"/>
    </source>
</evidence>
<feature type="transmembrane region" description="Helical" evidence="1">
    <location>
        <begin position="36"/>
        <end position="56"/>
    </location>
</feature>
<accession>A0AAJ6VUJ2</accession>
<gene>
    <name evidence="3" type="primary">LOC100905115</name>
</gene>
<dbReference type="GeneID" id="100905115"/>
<dbReference type="Proteomes" id="UP000694867">
    <property type="component" value="Unplaced"/>
</dbReference>
<keyword evidence="1" id="KW-1133">Transmembrane helix</keyword>
<dbReference type="AlphaFoldDB" id="A0AAJ6VUJ2"/>
<keyword evidence="2" id="KW-1185">Reference proteome</keyword>
<proteinExistence type="predicted"/>